<keyword evidence="1" id="KW-1133">Transmembrane helix</keyword>
<evidence type="ECO:0000313" key="3">
    <source>
        <dbReference type="EMBL" id="UTY33991.1"/>
    </source>
</evidence>
<keyword evidence="1" id="KW-0812">Transmembrane</keyword>
<evidence type="ECO:0000259" key="2">
    <source>
        <dbReference type="Pfam" id="PF14238"/>
    </source>
</evidence>
<feature type="transmembrane region" description="Helical" evidence="1">
    <location>
        <begin position="12"/>
        <end position="30"/>
    </location>
</feature>
<sequence>MKNFFKLKKYTQILIFANIFFLLSLIFLNIPKNEANVFNISFVLKQNIENIYEIVFTIPDNSLPPRFNELRLIKKKDKFILSTQSGEYKVQPALIERFFSVLSTKQNFKFVSNDIKQYINFGLDEDHAARLQLLRSDKTIIGDFVFGKNDTLGINRYVRIDARTKIFIMPDVLASFLTVKTNFWLDLQIYKYRFENNSIQLIEKNKQLITLSDKNKEKIDELETFLKQFSCIDIFPAFPITNSETQELNLTLGTGEKINIFLTPMESGDFILFDSGFSNSYVISGYTKRRIDSILDSIFEDSKN</sequence>
<evidence type="ECO:0000313" key="4">
    <source>
        <dbReference type="Proteomes" id="UP001058682"/>
    </source>
</evidence>
<accession>A0AAE9SJI5</accession>
<feature type="domain" description="DUF4340" evidence="2">
    <location>
        <begin position="86"/>
        <end position="219"/>
    </location>
</feature>
<dbReference type="AlphaFoldDB" id="A0AAE9SJI5"/>
<gene>
    <name evidence="3" type="ORF">E4N74_08220</name>
</gene>
<dbReference type="RefSeq" id="WP_044977495.1">
    <property type="nucleotide sequence ID" value="NZ_CP009228.1"/>
</dbReference>
<protein>
    <submittedName>
        <fullName evidence="3">DUF4340 domain-containing protein</fullName>
    </submittedName>
</protein>
<dbReference type="Pfam" id="PF14238">
    <property type="entry name" value="DUF4340"/>
    <property type="match status" value="1"/>
</dbReference>
<organism evidence="3 4">
    <name type="scientific">Treponema putidum</name>
    <dbReference type="NCBI Taxonomy" id="221027"/>
    <lineage>
        <taxon>Bacteria</taxon>
        <taxon>Pseudomonadati</taxon>
        <taxon>Spirochaetota</taxon>
        <taxon>Spirochaetia</taxon>
        <taxon>Spirochaetales</taxon>
        <taxon>Treponemataceae</taxon>
        <taxon>Treponema</taxon>
    </lineage>
</organism>
<proteinExistence type="predicted"/>
<dbReference type="Proteomes" id="UP001058682">
    <property type="component" value="Chromosome"/>
</dbReference>
<keyword evidence="1" id="KW-0472">Membrane</keyword>
<reference evidence="3" key="1">
    <citation type="submission" date="2019-04" db="EMBL/GenBank/DDBJ databases">
        <title>Whole genome sequencing of oral phylogroup 2 treponemes.</title>
        <authorList>
            <person name="Chan Y."/>
            <person name="Zeng H.H."/>
            <person name="Yu X.L."/>
            <person name="Leung W.K."/>
            <person name="Watt R.M."/>
        </authorList>
    </citation>
    <scope>NUCLEOTIDE SEQUENCE</scope>
    <source>
        <strain evidence="3">OMZ 835</strain>
    </source>
</reference>
<evidence type="ECO:0000256" key="1">
    <source>
        <dbReference type="SAM" id="Phobius"/>
    </source>
</evidence>
<dbReference type="InterPro" id="IPR025641">
    <property type="entry name" value="DUF4340"/>
</dbReference>
<dbReference type="EMBL" id="CP038804">
    <property type="protein sequence ID" value="UTY33991.1"/>
    <property type="molecule type" value="Genomic_DNA"/>
</dbReference>
<name>A0AAE9SJI5_9SPIR</name>
<dbReference type="KEGG" id="tpk:JO40_01105"/>